<comment type="caution">
    <text evidence="1">The sequence shown here is derived from an EMBL/GenBank/DDBJ whole genome shotgun (WGS) entry which is preliminary data.</text>
</comment>
<dbReference type="Pfam" id="PF14064">
    <property type="entry name" value="HmuY"/>
    <property type="match status" value="1"/>
</dbReference>
<gene>
    <name evidence="1" type="ORF">CAL65_12870</name>
</gene>
<proteinExistence type="predicted"/>
<dbReference type="Proteomes" id="UP000256763">
    <property type="component" value="Unassembled WGS sequence"/>
</dbReference>
<evidence type="ECO:0000313" key="2">
    <source>
        <dbReference type="Proteomes" id="UP000256763"/>
    </source>
</evidence>
<organism evidence="1 2">
    <name type="scientific">Alkalilimnicola ehrlichii</name>
    <dbReference type="NCBI Taxonomy" id="351052"/>
    <lineage>
        <taxon>Bacteria</taxon>
        <taxon>Pseudomonadati</taxon>
        <taxon>Pseudomonadota</taxon>
        <taxon>Gammaproteobacteria</taxon>
        <taxon>Chromatiales</taxon>
        <taxon>Ectothiorhodospiraceae</taxon>
        <taxon>Alkalilimnicola</taxon>
    </lineage>
</organism>
<dbReference type="CDD" id="cd12105">
    <property type="entry name" value="HmuY"/>
    <property type="match status" value="2"/>
</dbReference>
<reference evidence="2" key="1">
    <citation type="submission" date="2017-05" db="EMBL/GenBank/DDBJ databases">
        <authorList>
            <person name="Sharma S."/>
            <person name="Sidhu C."/>
            <person name="Pinnaka A.K."/>
        </authorList>
    </citation>
    <scope>NUCLEOTIDE SEQUENCE [LARGE SCALE GENOMIC DNA]</scope>
    <source>
        <strain evidence="2">AK93</strain>
    </source>
</reference>
<accession>A0A3E0WR53</accession>
<evidence type="ECO:0008006" key="3">
    <source>
        <dbReference type="Google" id="ProtNLM"/>
    </source>
</evidence>
<sequence length="375" mass="41142">MAAVLLAGCGGSSSSETDPPIELPETVTSTRVDASSYGQWVYFNLDEAKPVALSEAEAAASTDWHIAFRRFDIKLNGGTSGPGQVAGAVVKPQNHFYHDNGEPNVSVFTNVDLNAQAQLLLEDFPEPARNAWQFDRLTSALRGSSATDGGWYRYDSDTFDMVANPDNGWLIRSGEGDSYARLRMTELTFATRSGRGIEHFRFELDVQPAGADQLYSSAVFEGELPLGGDPICFDFDSNLHTSCTGSEWDLQFGVEGHALYLLTNSGDSGPGEGGAFGPFEWQELSAFVSALYTPSGDSIAERYTADASSGLFVDMPWQEYDLLGGHRLWPNYRVYLIDTNRLTAEAPQYALQVTNYYDEADTSGHVSFRYRLVNE</sequence>
<evidence type="ECO:0000313" key="1">
    <source>
        <dbReference type="EMBL" id="RFA35444.1"/>
    </source>
</evidence>
<keyword evidence="2" id="KW-1185">Reference proteome</keyword>
<name>A0A3E0WR53_9GAMM</name>
<dbReference type="AlphaFoldDB" id="A0A3E0WR53"/>
<dbReference type="EMBL" id="NFZW01000012">
    <property type="protein sequence ID" value="RFA35444.1"/>
    <property type="molecule type" value="Genomic_DNA"/>
</dbReference>
<dbReference type="InterPro" id="IPR025921">
    <property type="entry name" value="HmuY"/>
</dbReference>
<protein>
    <recommendedName>
        <fullName evidence="3">HmuY protein</fullName>
    </recommendedName>
</protein>
<dbReference type="OrthoDB" id="335087at2"/>